<evidence type="ECO:0000256" key="4">
    <source>
        <dbReference type="ARBA" id="ARBA00023136"/>
    </source>
</evidence>
<evidence type="ECO:0000256" key="3">
    <source>
        <dbReference type="ARBA" id="ARBA00022989"/>
    </source>
</evidence>
<protein>
    <recommendedName>
        <fullName evidence="7">G-protein coupled receptors family 2 profile 2 domain-containing protein</fullName>
    </recommendedName>
</protein>
<feature type="transmembrane region" description="Helical" evidence="5">
    <location>
        <begin position="1005"/>
        <end position="1024"/>
    </location>
</feature>
<evidence type="ECO:0000256" key="2">
    <source>
        <dbReference type="ARBA" id="ARBA00022692"/>
    </source>
</evidence>
<feature type="transmembrane region" description="Helical" evidence="5">
    <location>
        <begin position="1080"/>
        <end position="1103"/>
    </location>
</feature>
<dbReference type="Proteomes" id="UP001634394">
    <property type="component" value="Unassembled WGS sequence"/>
</dbReference>
<evidence type="ECO:0000313" key="9">
    <source>
        <dbReference type="Proteomes" id="UP001634394"/>
    </source>
</evidence>
<feature type="chain" id="PRO_5044797431" description="G-protein coupled receptors family 2 profile 2 domain-containing protein" evidence="6">
    <location>
        <begin position="22"/>
        <end position="1254"/>
    </location>
</feature>
<organism evidence="8 9">
    <name type="scientific">Sinanodonta woodiana</name>
    <name type="common">Chinese pond mussel</name>
    <name type="synonym">Anodonta woodiana</name>
    <dbReference type="NCBI Taxonomy" id="1069815"/>
    <lineage>
        <taxon>Eukaryota</taxon>
        <taxon>Metazoa</taxon>
        <taxon>Spiralia</taxon>
        <taxon>Lophotrochozoa</taxon>
        <taxon>Mollusca</taxon>
        <taxon>Bivalvia</taxon>
        <taxon>Autobranchia</taxon>
        <taxon>Heteroconchia</taxon>
        <taxon>Palaeoheterodonta</taxon>
        <taxon>Unionida</taxon>
        <taxon>Unionoidea</taxon>
        <taxon>Unionidae</taxon>
        <taxon>Unioninae</taxon>
        <taxon>Sinanodonta</taxon>
    </lineage>
</organism>
<evidence type="ECO:0000256" key="1">
    <source>
        <dbReference type="ARBA" id="ARBA00004141"/>
    </source>
</evidence>
<reference evidence="8 9" key="1">
    <citation type="submission" date="2024-11" db="EMBL/GenBank/DDBJ databases">
        <title>Chromosome-level genome assembly of the freshwater bivalve Anodonta woodiana.</title>
        <authorList>
            <person name="Chen X."/>
        </authorList>
    </citation>
    <scope>NUCLEOTIDE SEQUENCE [LARGE SCALE GENOMIC DNA]</scope>
    <source>
        <strain evidence="8">MN2024</strain>
        <tissue evidence="8">Gills</tissue>
    </source>
</reference>
<gene>
    <name evidence="8" type="ORF">ACJMK2_017616</name>
</gene>
<feature type="transmembrane region" description="Helical" evidence="5">
    <location>
        <begin position="970"/>
        <end position="993"/>
    </location>
</feature>
<feature type="domain" description="G-protein coupled receptors family 2 profile 2" evidence="7">
    <location>
        <begin position="970"/>
        <end position="1151"/>
    </location>
</feature>
<feature type="transmembrane region" description="Helical" evidence="5">
    <location>
        <begin position="1123"/>
        <end position="1148"/>
    </location>
</feature>
<sequence>MATFNSCLIVVFTIAWCNTLTILPDPDLWPYSRNTEGTTVNKTKLFLLASRFYISPPVCSNTSLPISEPQPYKGKHLSCNCARICVATDTCCFDHPYKAVRHSCTDVVVFPQNAHLTMEYKIVATCDLHESQYYELCEMKKNITLTINEPIVTSRQSGLSYKNKYCAFCYLEQEINLVSWGLNLYCIQDLTNVVFSTPDIMPMLKTNIRNEICIIAFVPDRRNFLAKKCMINETYPLEHSIKTCNVSGLWASYDADVSWACTHFFLPYHGFRNVFCYICNPSIISVRDTFIINQCNTTGLWRSFDSDISRQCESFESESRWRPFKNMYCLLCNSFNANMDPGQYNLMPLYPNTKLMVSEWYDPDHNTFIAFLQASLEISNENEMIETLRIRLANTCRDTLFCPKENQDANDDVSECMSCSCSSQCPTNMSCCRKYISMEESLSCIPNELHSYNSSWLSSSNAFLAFGSCLKETDEVLRRKCEHPDPDDIFQVLPVITLEEIVFRNVHCGQCNGIIHSKPLDLIVECNIYVDAALFTTVQEFLHTALDEKCRIKYLSQFDCEDKQNYISKCNTTGLWQVGSTTIQTACELKSYSNMSLLGMPISSLKEEYIEGYLNIYCYVCNPKVIMPVYDECNMTGSMTSFDKADETFCLTGDRDVVWGPFKNLYCLMCNTRKSYSTRLKLDSILQPSYRSIFQVPLHFWEIYNQEDGTAVCPDREVPCEKVLCSEGKVLQKNSCDYPLGSVLNQMEYGFYFRTVFSGPVTSNSFHISVEDITDMVRKVISTELNNFDCTLTTMKLRVWTSSPCNALPLADDAVLYAYVKMQIMKTRGNFKLLEVHFATEIGQTVFLKGNKVAVKLIPDFKLFYLLQSSANVSESGCYLHNDFYEDSDVNLKVFSDILTCNQRELPYEFVLDNFKNAYIPIKNITLNKFQFEFISENRIKICSQLLAEIENITELESIRDKELLASRPYAIFSLSCSCLSIFCLLLTLLTYLIHSELRTRPGKLNICLVISLLLAQSSLQFGLTQTGSKYICICMGMFIHLSWLATFVCFNICTWNIYITFTSDLATMNQLSLNRGVPIYYILYMIGVPFTIVVGTLAFHLVRSKMEYCGYGGTICFISDDVTSLVSFISPVVFICFANTVLFAFSFHSLRKQHALRTNVDKRREFFIYLKRRKQNILSRIASFSTSLARKKQATLTQSLERRYRICHSCGIEKEQMIDSFVDILKEDAVFKVPKMCFFLLFFLMGYRKTLYK</sequence>
<dbReference type="Gene3D" id="1.20.1070.10">
    <property type="entry name" value="Rhodopsin 7-helix transmembrane proteins"/>
    <property type="match status" value="1"/>
</dbReference>
<keyword evidence="6" id="KW-0732">Signal</keyword>
<dbReference type="PANTHER" id="PTHR45902">
    <property type="entry name" value="LATROPHILIN RECEPTOR-LIKE PROTEIN A"/>
    <property type="match status" value="1"/>
</dbReference>
<dbReference type="GO" id="GO:0016020">
    <property type="term" value="C:membrane"/>
    <property type="evidence" value="ECO:0007669"/>
    <property type="project" value="UniProtKB-SubCell"/>
</dbReference>
<keyword evidence="2 5" id="KW-0812">Transmembrane</keyword>
<feature type="signal peptide" evidence="6">
    <location>
        <begin position="1"/>
        <end position="21"/>
    </location>
</feature>
<keyword evidence="3 5" id="KW-1133">Transmembrane helix</keyword>
<evidence type="ECO:0000313" key="8">
    <source>
        <dbReference type="EMBL" id="KAL3846644.1"/>
    </source>
</evidence>
<evidence type="ECO:0000256" key="6">
    <source>
        <dbReference type="SAM" id="SignalP"/>
    </source>
</evidence>
<evidence type="ECO:0000259" key="7">
    <source>
        <dbReference type="PROSITE" id="PS50261"/>
    </source>
</evidence>
<comment type="subcellular location">
    <subcellularLocation>
        <location evidence="1">Membrane</location>
        <topology evidence="1">Multi-pass membrane protein</topology>
    </subcellularLocation>
</comment>
<dbReference type="PANTHER" id="PTHR45902:SF1">
    <property type="entry name" value="LATROPHILIN RECEPTOR-LIKE PROTEIN A"/>
    <property type="match status" value="1"/>
</dbReference>
<dbReference type="EMBL" id="JBJQND010000016">
    <property type="protein sequence ID" value="KAL3846644.1"/>
    <property type="molecule type" value="Genomic_DNA"/>
</dbReference>
<feature type="transmembrane region" description="Helical" evidence="5">
    <location>
        <begin position="1036"/>
        <end position="1059"/>
    </location>
</feature>
<keyword evidence="9" id="KW-1185">Reference proteome</keyword>
<accession>A0ABD3UAW0</accession>
<dbReference type="PROSITE" id="PS50261">
    <property type="entry name" value="G_PROTEIN_RECEP_F2_4"/>
    <property type="match status" value="1"/>
</dbReference>
<proteinExistence type="predicted"/>
<comment type="caution">
    <text evidence="8">The sequence shown here is derived from an EMBL/GenBank/DDBJ whole genome shotgun (WGS) entry which is preliminary data.</text>
</comment>
<dbReference type="InterPro" id="IPR053231">
    <property type="entry name" value="GPCR_LN-TM7"/>
</dbReference>
<dbReference type="InterPro" id="IPR000832">
    <property type="entry name" value="GPCR_2_secretin-like"/>
</dbReference>
<dbReference type="AlphaFoldDB" id="A0ABD3UAW0"/>
<keyword evidence="4 5" id="KW-0472">Membrane</keyword>
<evidence type="ECO:0000256" key="5">
    <source>
        <dbReference type="SAM" id="Phobius"/>
    </source>
</evidence>
<dbReference type="Pfam" id="PF00002">
    <property type="entry name" value="7tm_2"/>
    <property type="match status" value="1"/>
</dbReference>
<dbReference type="InterPro" id="IPR017981">
    <property type="entry name" value="GPCR_2-like_7TM"/>
</dbReference>
<name>A0ABD3UAW0_SINWO</name>